<reference evidence="1" key="1">
    <citation type="submission" date="2018-10" db="EMBL/GenBank/DDBJ databases">
        <title>Hidden diversity of soil giant viruses.</title>
        <authorList>
            <person name="Schulz F."/>
            <person name="Alteio L."/>
            <person name="Goudeau D."/>
            <person name="Ryan E.M."/>
            <person name="Malmstrom R.R."/>
            <person name="Blanchard J."/>
            <person name="Woyke T."/>
        </authorList>
    </citation>
    <scope>NUCLEOTIDE SEQUENCE</scope>
    <source>
        <strain evidence="1">BAV1</strain>
    </source>
</reference>
<name>A0A3G4ZPY6_9VIRU</name>
<sequence length="247" mass="28545">MSYFSSPSAFMPTGPPTFSEVRDPIFVPTGPTTTSKTSRDPIFMPTGPTTFTTSSDPVFLPTGPSYYSPTSPYYSPINQTYVSSDPYLNTDFFVSPTLSPLTVSFDYDRPLIGVYETIDNNPAIRKKMIKYYFDLIRDKWLLDELSDILNYYEVDDDGKVRMIDSLADYSPTNTAEDTNKDAERKVEHIEETILTKYDLIDILNKFAKNLRIKWVDLPKHEYLLKQAVKEYLMREIKRKLKKKNNKD</sequence>
<proteinExistence type="predicted"/>
<evidence type="ECO:0000313" key="1">
    <source>
        <dbReference type="EMBL" id="AYV76960.1"/>
    </source>
</evidence>
<protein>
    <submittedName>
        <fullName evidence="1">Uncharacterized protein</fullName>
    </submittedName>
</protein>
<organism evidence="1">
    <name type="scientific">Barrevirus sp</name>
    <dbReference type="NCBI Taxonomy" id="2487763"/>
    <lineage>
        <taxon>Viruses</taxon>
        <taxon>Varidnaviria</taxon>
        <taxon>Bamfordvirae</taxon>
        <taxon>Nucleocytoviricota</taxon>
        <taxon>Megaviricetes</taxon>
        <taxon>Imitervirales</taxon>
        <taxon>Mimiviridae</taxon>
        <taxon>Klosneuvirinae</taxon>
    </lineage>
</organism>
<dbReference type="EMBL" id="MK072002">
    <property type="protein sequence ID" value="AYV76960.1"/>
    <property type="molecule type" value="Genomic_DNA"/>
</dbReference>
<gene>
    <name evidence="1" type="ORF">Barrevirus5_19</name>
</gene>
<accession>A0A3G4ZPY6</accession>